<dbReference type="EMBL" id="KY774314">
    <property type="protein sequence ID" value="ART31681.1"/>
    <property type="molecule type" value="Genomic_DNA"/>
</dbReference>
<accession>A0A1Y0B2Q8</accession>
<geneLocation type="mitochondrion" evidence="1"/>
<protein>
    <submittedName>
        <fullName evidence="1">Uncharacterized protein</fullName>
    </submittedName>
</protein>
<proteinExistence type="predicted"/>
<organism evidence="1">
    <name type="scientific">Utricularia reniformis</name>
    <dbReference type="NCBI Taxonomy" id="192314"/>
    <lineage>
        <taxon>Eukaryota</taxon>
        <taxon>Viridiplantae</taxon>
        <taxon>Streptophyta</taxon>
        <taxon>Embryophyta</taxon>
        <taxon>Tracheophyta</taxon>
        <taxon>Spermatophyta</taxon>
        <taxon>Magnoliopsida</taxon>
        <taxon>eudicotyledons</taxon>
        <taxon>Gunneridae</taxon>
        <taxon>Pentapetalae</taxon>
        <taxon>asterids</taxon>
        <taxon>lamiids</taxon>
        <taxon>Lamiales</taxon>
        <taxon>Lentibulariaceae</taxon>
        <taxon>Utricularia</taxon>
    </lineage>
</organism>
<reference evidence="1" key="1">
    <citation type="submission" date="2017-03" db="EMBL/GenBank/DDBJ databases">
        <title>The mitochondrial genome of the carnivorous plant Utricularia reniformis (Lentibulariaceae): structure, comparative analysis and evolutionary landmarks.</title>
        <authorList>
            <person name="Silva S.R."/>
            <person name="Alvarenga D.O."/>
            <person name="Michael T.P."/>
            <person name="Miranda V.F.O."/>
            <person name="Varani A.M."/>
        </authorList>
    </citation>
    <scope>NUCLEOTIDE SEQUENCE</scope>
</reference>
<dbReference type="AlphaFoldDB" id="A0A1Y0B2Q8"/>
<gene>
    <name evidence="1" type="ORF">AEK19_MT1490</name>
</gene>
<keyword evidence="1" id="KW-0496">Mitochondrion</keyword>
<name>A0A1Y0B2Q8_9LAMI</name>
<evidence type="ECO:0000313" key="1">
    <source>
        <dbReference type="EMBL" id="ART31681.1"/>
    </source>
</evidence>
<sequence length="41" mass="4859">MKSPIRESKAGLINQSYPWRNQTILGRHVEVSRFEVDRFVL</sequence>